<accession>A0A484G6C7</accession>
<proteinExistence type="predicted"/>
<gene>
    <name evidence="1" type="ORF">Cob_v000272</name>
</gene>
<name>A0A484G6C7_COLOR</name>
<dbReference type="Proteomes" id="UP000014480">
    <property type="component" value="Unassembled WGS sequence"/>
</dbReference>
<reference evidence="2" key="2">
    <citation type="journal article" date="2019" name="Mol. Plant Microbe Interact.">
        <title>Genome sequence resources for four phytopathogenic fungi from the Colletotrichum orbiculare species complex.</title>
        <authorList>
            <person name="Gan P."/>
            <person name="Tsushima A."/>
            <person name="Narusaka M."/>
            <person name="Narusaka Y."/>
            <person name="Takano Y."/>
            <person name="Kubo Y."/>
            <person name="Shirasu K."/>
        </authorList>
    </citation>
    <scope>GENOME REANNOTATION</scope>
    <source>
        <strain evidence="2">104-T / ATCC 96160 / CBS 514.97 / LARS 414 / MAFF 240422</strain>
    </source>
</reference>
<protein>
    <submittedName>
        <fullName evidence="1">Uncharacterized protein</fullName>
    </submittedName>
</protein>
<comment type="caution">
    <text evidence="1">The sequence shown here is derived from an EMBL/GenBank/DDBJ whole genome shotgun (WGS) entry which is preliminary data.</text>
</comment>
<dbReference type="AlphaFoldDB" id="A0A484G6C7"/>
<reference evidence="2" key="1">
    <citation type="journal article" date="2013" name="New Phytol.">
        <title>Comparative genomic and transcriptomic analyses reveal the hemibiotrophic stage shift of Colletotrichum fungi.</title>
        <authorList>
            <person name="Gan P."/>
            <person name="Ikeda K."/>
            <person name="Irieda H."/>
            <person name="Narusaka M."/>
            <person name="O'Connell R.J."/>
            <person name="Narusaka Y."/>
            <person name="Takano Y."/>
            <person name="Kubo Y."/>
            <person name="Shirasu K."/>
        </authorList>
    </citation>
    <scope>NUCLEOTIDE SEQUENCE [LARGE SCALE GENOMIC DNA]</scope>
    <source>
        <strain evidence="2">104-T / ATCC 96160 / CBS 514.97 / LARS 414 / MAFF 240422</strain>
    </source>
</reference>
<organism evidence="1 2">
    <name type="scientific">Colletotrichum orbiculare (strain 104-T / ATCC 96160 / CBS 514.97 / LARS 414 / MAFF 240422)</name>
    <name type="common">Cucumber anthracnose fungus</name>
    <name type="synonym">Colletotrichum lagenarium</name>
    <dbReference type="NCBI Taxonomy" id="1213857"/>
    <lineage>
        <taxon>Eukaryota</taxon>
        <taxon>Fungi</taxon>
        <taxon>Dikarya</taxon>
        <taxon>Ascomycota</taxon>
        <taxon>Pezizomycotina</taxon>
        <taxon>Sordariomycetes</taxon>
        <taxon>Hypocreomycetidae</taxon>
        <taxon>Glomerellales</taxon>
        <taxon>Glomerellaceae</taxon>
        <taxon>Colletotrichum</taxon>
        <taxon>Colletotrichum orbiculare species complex</taxon>
    </lineage>
</organism>
<evidence type="ECO:0000313" key="2">
    <source>
        <dbReference type="Proteomes" id="UP000014480"/>
    </source>
</evidence>
<keyword evidence="2" id="KW-1185">Reference proteome</keyword>
<evidence type="ECO:0000313" key="1">
    <source>
        <dbReference type="EMBL" id="TDZ25681.1"/>
    </source>
</evidence>
<sequence>MRNTEHWKGGGNECMPLCTYQAATPSFDHKALQETAIYAHITGIPPRRHGNECGYSVAPTPGRSNPILWPILCIVVMKELPDSQRIVSRVIPMARMPAYLLGCHIGWSSLGFEHEAPVAKSYPTDQQKATWPAEKCQFPPLWTQSLGVAGFEWLQFGTVLACVYAGRLFLRLPSDRQTGCWL</sequence>
<dbReference type="EMBL" id="AMCV02000001">
    <property type="protein sequence ID" value="TDZ25681.1"/>
    <property type="molecule type" value="Genomic_DNA"/>
</dbReference>